<proteinExistence type="inferred from homology"/>
<organism evidence="7 8">
    <name type="scientific">Escherichia coli</name>
    <dbReference type="NCBI Taxonomy" id="562"/>
    <lineage>
        <taxon>Bacteria</taxon>
        <taxon>Pseudomonadati</taxon>
        <taxon>Pseudomonadota</taxon>
        <taxon>Gammaproteobacteria</taxon>
        <taxon>Enterobacterales</taxon>
        <taxon>Enterobacteriaceae</taxon>
        <taxon>Escherichia</taxon>
    </lineage>
</organism>
<feature type="transmembrane region" description="Helical" evidence="2">
    <location>
        <begin position="634"/>
        <end position="654"/>
    </location>
</feature>
<evidence type="ECO:0000313" key="7">
    <source>
        <dbReference type="EMBL" id="ATZ31384.1"/>
    </source>
</evidence>
<dbReference type="SUPFAM" id="SSF53448">
    <property type="entry name" value="Nucleotide-diphospho-sugar transferases"/>
    <property type="match status" value="1"/>
</dbReference>
<dbReference type="NCBIfam" id="NF033564">
    <property type="entry name" value="transpos_ISAs1"/>
    <property type="match status" value="1"/>
</dbReference>
<dbReference type="Pfam" id="PF13632">
    <property type="entry name" value="Glyco_trans_2_3"/>
    <property type="match status" value="1"/>
</dbReference>
<evidence type="ECO:0000259" key="6">
    <source>
        <dbReference type="Pfam" id="PF13808"/>
    </source>
</evidence>
<dbReference type="FunFam" id="3.30.300.160:FF:000001">
    <property type="entry name" value="Bacteriophage N4 adsorption protein B"/>
    <property type="match status" value="1"/>
</dbReference>
<evidence type="ECO:0000259" key="3">
    <source>
        <dbReference type="Pfam" id="PF01609"/>
    </source>
</evidence>
<gene>
    <name evidence="7" type="primary">nfrB</name>
    <name evidence="7" type="ORF">CV83915_01028</name>
</gene>
<feature type="transmembrane region" description="Helical" evidence="2">
    <location>
        <begin position="609"/>
        <end position="628"/>
    </location>
</feature>
<accession>A0A2H4TPG6</accession>
<feature type="domain" description="Type II secretion system protein GspE N-terminal" evidence="4">
    <location>
        <begin position="786"/>
        <end position="872"/>
    </location>
</feature>
<comment type="similarity">
    <text evidence="1">Belongs to the transposase 11 family.</text>
</comment>
<dbReference type="InterPro" id="IPR001173">
    <property type="entry name" value="Glyco_trans_2-like"/>
</dbReference>
<feature type="domain" description="H repeat-associated protein N-terminal" evidence="6">
    <location>
        <begin position="8"/>
        <end position="94"/>
    </location>
</feature>
<feature type="transmembrane region" description="Helical" evidence="2">
    <location>
        <begin position="666"/>
        <end position="687"/>
    </location>
</feature>
<sequence>MELKKLMEHISIIPDYRQAWKVEHKLSDILLLTICAVISGAEGWEDIEDFGETHLDFLKQYGDFENGIPVHDTIARVVSCISPAKFHECFINWMRDCHSSNDKDVIAIDGKTLRHSYDKSRRRGAIHVISAFSTMHSLVLGQIKTDEKSNEITAIPELLNMLDIKGKIITTDAIGCQKDIAEKIQKQGCDYLFAVKGNQGRLNKAFEEKFPLKELNNPEHDSYAISEKSHGREEIRLHIVCDVPDELIDFTFEWKGLRKLCVAVSFRSIIAEQKKEPEMTVRYYISSADLTAEKFATAIRNHWHVENKLHWRLDVIMNEDDCKIRRGNAAELFSGIRHIAINILTNDKGTYPNDPDTQRDVDEVCARFPNVHKVVCARPGPTSKADCLNNVLDAITQFERSANFAFAGFILHDAEDVISPMELRLFNYLVERKDLIQIPVYPFEREWTHFTSMTYIDEFSELHGKDVPVREALAGQVPSAGVGTCFSRRAVTALLADGDGIAFDVQSLTEDYDIGFRLKEKGMTEIFVRFPVVDEAKEREQRKFLQHARTSNMICVREYFPDTFSTAVRQKSRWIIGIVFQGFKTHKWTSSLTLNYFLWRDRKGAISNFVSFLAMLVMLQLLLLLAYESLWPDAWHFLSIFSGSAWLMTLLWLNFGLMVNRIVQRVIFVTGYYGLTQGLLSVLRLFWGNLINFMANWCALKQVLQHGDPRRVAWDKTTHDFPSVTGDTRSLRPLGQILLENQVITEEQLDTALRNRVEGLRLGGSMLMQGLISAEQLAQALAEQNGVAWESIDAWQIPSSLIAEMPASVALHYAVLPLRLENDELIVGSEDGIDPVSLAALTRKVGRKVRYVIVLRGQIVTGLRHWYARRRGHDPRAMLYNAVQHQWLTEQQTGEIWRQYVPHQFLFAEILTTLGHINRSAINVLLLRHERSSLPLGKFLVTEGVISQETLDRVLTIQRELQVSMQSLLLKAGLNTEQVAQLESENEGE</sequence>
<dbReference type="PANTHER" id="PTHR30298:SF0">
    <property type="entry name" value="PROTEIN YBFL-RELATED"/>
    <property type="match status" value="1"/>
</dbReference>
<keyword evidence="2" id="KW-1133">Transmembrane helix</keyword>
<dbReference type="NCBIfam" id="NF012033">
    <property type="entry name" value="PRK15489.1"/>
    <property type="match status" value="1"/>
</dbReference>
<dbReference type="InterPro" id="IPR037257">
    <property type="entry name" value="T2SS_E_N_sf"/>
</dbReference>
<name>A0A2H4TPG6_ECOLX</name>
<evidence type="ECO:0000259" key="5">
    <source>
        <dbReference type="Pfam" id="PF13632"/>
    </source>
</evidence>
<dbReference type="PANTHER" id="PTHR30298">
    <property type="entry name" value="H REPEAT-ASSOCIATED PREDICTED TRANSPOSASE"/>
    <property type="match status" value="1"/>
</dbReference>
<dbReference type="AlphaFoldDB" id="A0A2H4TPG6"/>
<dbReference type="InterPro" id="IPR029044">
    <property type="entry name" value="Nucleotide-diphossugar_trans"/>
</dbReference>
<dbReference type="InterPro" id="IPR047647">
    <property type="entry name" value="ISAs1_transpos"/>
</dbReference>
<feature type="domain" description="Transposase IS4-like" evidence="3">
    <location>
        <begin position="102"/>
        <end position="343"/>
    </location>
</feature>
<evidence type="ECO:0000259" key="4">
    <source>
        <dbReference type="Pfam" id="PF05157"/>
    </source>
</evidence>
<dbReference type="EMBL" id="CP024978">
    <property type="protein sequence ID" value="ATZ31384.1"/>
    <property type="molecule type" value="Genomic_DNA"/>
</dbReference>
<keyword evidence="2" id="KW-0472">Membrane</keyword>
<dbReference type="SUPFAM" id="SSF160246">
    <property type="entry name" value="EspE N-terminal domain-like"/>
    <property type="match status" value="1"/>
</dbReference>
<evidence type="ECO:0000256" key="2">
    <source>
        <dbReference type="SAM" id="Phobius"/>
    </source>
</evidence>
<dbReference type="InterPro" id="IPR007831">
    <property type="entry name" value="T2SS_GspE_N"/>
</dbReference>
<evidence type="ECO:0000313" key="8">
    <source>
        <dbReference type="Proteomes" id="UP000236551"/>
    </source>
</evidence>
<dbReference type="Pfam" id="PF05157">
    <property type="entry name" value="MshEN"/>
    <property type="match status" value="1"/>
</dbReference>
<dbReference type="InterPro" id="IPR032806">
    <property type="entry name" value="YbfD_N"/>
</dbReference>
<dbReference type="GO" id="GO:0003677">
    <property type="term" value="F:DNA binding"/>
    <property type="evidence" value="ECO:0007669"/>
    <property type="project" value="InterPro"/>
</dbReference>
<dbReference type="InterPro" id="IPR002559">
    <property type="entry name" value="Transposase_11"/>
</dbReference>
<dbReference type="InterPro" id="IPR051698">
    <property type="entry name" value="Transposase_11-like"/>
</dbReference>
<reference evidence="7 8" key="1">
    <citation type="submission" date="2017-11" db="EMBL/GenBank/DDBJ databases">
        <title>Escherichia coli CV839-15 Genome sequencing and assembly.</title>
        <authorList>
            <person name="Li Z."/>
            <person name="Song N."/>
            <person name="Li W."/>
            <person name="Philip H.R."/>
            <person name="Bu Z."/>
            <person name="Siguo L."/>
        </authorList>
    </citation>
    <scope>NUCLEOTIDE SEQUENCE [LARGE SCALE GENOMIC DNA]</scope>
    <source>
        <strain evidence="7 8">CV839-15</strain>
    </source>
</reference>
<dbReference type="GO" id="GO:0004803">
    <property type="term" value="F:transposase activity"/>
    <property type="evidence" value="ECO:0007669"/>
    <property type="project" value="InterPro"/>
</dbReference>
<feature type="domain" description="Glycosyltransferase 2-like" evidence="5">
    <location>
        <begin position="409"/>
        <end position="626"/>
    </location>
</feature>
<dbReference type="GO" id="GO:0006313">
    <property type="term" value="P:DNA transposition"/>
    <property type="evidence" value="ECO:0007669"/>
    <property type="project" value="InterPro"/>
</dbReference>
<protein>
    <submittedName>
        <fullName evidence="7">Bacteriophage N4 adsorption protein B</fullName>
    </submittedName>
</protein>
<dbReference type="Proteomes" id="UP000236551">
    <property type="component" value="Chromosome"/>
</dbReference>
<dbReference type="Pfam" id="PF01609">
    <property type="entry name" value="DDE_Tnp_1"/>
    <property type="match status" value="1"/>
</dbReference>
<evidence type="ECO:0000256" key="1">
    <source>
        <dbReference type="ARBA" id="ARBA00010075"/>
    </source>
</evidence>
<dbReference type="Gene3D" id="3.90.550.10">
    <property type="entry name" value="Spore Coat Polysaccharide Biosynthesis Protein SpsA, Chain A"/>
    <property type="match status" value="1"/>
</dbReference>
<dbReference type="Pfam" id="PF13808">
    <property type="entry name" value="DDE_Tnp_1_assoc"/>
    <property type="match status" value="1"/>
</dbReference>
<dbReference type="Gene3D" id="3.30.300.160">
    <property type="entry name" value="Type II secretion system, protein E, N-terminal domain"/>
    <property type="match status" value="1"/>
</dbReference>
<keyword evidence="2" id="KW-0812">Transmembrane</keyword>